<dbReference type="SUPFAM" id="SSF117281">
    <property type="entry name" value="Kelch motif"/>
    <property type="match status" value="1"/>
</dbReference>
<organism evidence="1 2">
    <name type="scientific">Ascaris lumbricoides</name>
    <name type="common">Giant roundworm</name>
    <dbReference type="NCBI Taxonomy" id="6252"/>
    <lineage>
        <taxon>Eukaryota</taxon>
        <taxon>Metazoa</taxon>
        <taxon>Ecdysozoa</taxon>
        <taxon>Nematoda</taxon>
        <taxon>Chromadorea</taxon>
        <taxon>Rhabditida</taxon>
        <taxon>Spirurina</taxon>
        <taxon>Ascaridomorpha</taxon>
        <taxon>Ascaridoidea</taxon>
        <taxon>Ascarididae</taxon>
        <taxon>Ascaris</taxon>
    </lineage>
</organism>
<accession>A0A0M3HWM4</accession>
<evidence type="ECO:0000313" key="1">
    <source>
        <dbReference type="Proteomes" id="UP000036681"/>
    </source>
</evidence>
<dbReference type="AlphaFoldDB" id="A0A0M3HWM4"/>
<protein>
    <submittedName>
        <fullName evidence="2">Kelch domain-containing protein 10</fullName>
    </submittedName>
</protein>
<name>A0A0M3HWM4_ASCLU</name>
<proteinExistence type="predicted"/>
<evidence type="ECO:0000313" key="2">
    <source>
        <dbReference type="WBParaSite" id="ALUE_0000757201-mRNA-1"/>
    </source>
</evidence>
<dbReference type="Gene3D" id="2.120.10.80">
    <property type="entry name" value="Kelch-type beta propeller"/>
    <property type="match status" value="1"/>
</dbReference>
<reference evidence="2" key="1">
    <citation type="submission" date="2017-02" db="UniProtKB">
        <authorList>
            <consortium name="WormBaseParasite"/>
        </authorList>
    </citation>
    <scope>IDENTIFICATION</scope>
</reference>
<dbReference type="Proteomes" id="UP000036681">
    <property type="component" value="Unplaced"/>
</dbReference>
<sequence>MHSVISLRPRYASDGMHARAVDMVLLVLVEFRCHPRSLALVARAIRAFFCWSTSHCFSLFLVPTSGCTVNALGSNLVVVGGWNPHHFDPWIRSHDHGYVRKAIYKHNLYTRLWSEHRCYTPLQNCPVETACHCTFQLTSNTLLFFGGSMSPMNVAESSNKVFTYSMK</sequence>
<dbReference type="WBParaSite" id="ALUE_0000757201-mRNA-1">
    <property type="protein sequence ID" value="ALUE_0000757201-mRNA-1"/>
    <property type="gene ID" value="ALUE_0000757201"/>
</dbReference>
<dbReference type="InterPro" id="IPR015915">
    <property type="entry name" value="Kelch-typ_b-propeller"/>
</dbReference>
<keyword evidence="1" id="KW-1185">Reference proteome</keyword>